<name>A0A2W5NEG9_RHOSU</name>
<evidence type="ECO:0000313" key="3">
    <source>
        <dbReference type="Proteomes" id="UP000249185"/>
    </source>
</evidence>
<comment type="caution">
    <text evidence="2">The sequence shown here is derived from an EMBL/GenBank/DDBJ whole genome shotgun (WGS) entry which is preliminary data.</text>
</comment>
<dbReference type="EMBL" id="QFPW01000002">
    <property type="protein sequence ID" value="PZQ51554.1"/>
    <property type="molecule type" value="Genomic_DNA"/>
</dbReference>
<gene>
    <name evidence="2" type="ORF">DI556_05205</name>
</gene>
<keyword evidence="1" id="KW-0732">Signal</keyword>
<protein>
    <recommendedName>
        <fullName evidence="4">Lipoprotein</fullName>
    </recommendedName>
</protein>
<evidence type="ECO:0000256" key="1">
    <source>
        <dbReference type="SAM" id="SignalP"/>
    </source>
</evidence>
<evidence type="ECO:0000313" key="2">
    <source>
        <dbReference type="EMBL" id="PZQ51554.1"/>
    </source>
</evidence>
<accession>A0A2W5NEG9</accession>
<feature type="chain" id="PRO_5016105977" description="Lipoprotein" evidence="1">
    <location>
        <begin position="24"/>
        <end position="155"/>
    </location>
</feature>
<dbReference type="AlphaFoldDB" id="A0A2W5NEG9"/>
<dbReference type="Proteomes" id="UP000249185">
    <property type="component" value="Unassembled WGS sequence"/>
</dbReference>
<reference evidence="2 3" key="1">
    <citation type="submission" date="2017-08" db="EMBL/GenBank/DDBJ databases">
        <title>Infants hospitalized years apart are colonized by the same room-sourced microbial strains.</title>
        <authorList>
            <person name="Brooks B."/>
            <person name="Olm M.R."/>
            <person name="Firek B.A."/>
            <person name="Baker R."/>
            <person name="Thomas B.C."/>
            <person name="Morowitz M.J."/>
            <person name="Banfield J.F."/>
        </authorList>
    </citation>
    <scope>NUCLEOTIDE SEQUENCE [LARGE SCALE GENOMIC DNA]</scope>
    <source>
        <strain evidence="2">S2_005_002_R2_34</strain>
    </source>
</reference>
<organism evidence="2 3">
    <name type="scientific">Rhodovulum sulfidophilum</name>
    <name type="common">Rhodobacter sulfidophilus</name>
    <dbReference type="NCBI Taxonomy" id="35806"/>
    <lineage>
        <taxon>Bacteria</taxon>
        <taxon>Pseudomonadati</taxon>
        <taxon>Pseudomonadota</taxon>
        <taxon>Alphaproteobacteria</taxon>
        <taxon>Rhodobacterales</taxon>
        <taxon>Paracoccaceae</taxon>
        <taxon>Rhodovulum</taxon>
    </lineage>
</organism>
<proteinExistence type="predicted"/>
<evidence type="ECO:0008006" key="4">
    <source>
        <dbReference type="Google" id="ProtNLM"/>
    </source>
</evidence>
<feature type="signal peptide" evidence="1">
    <location>
        <begin position="1"/>
        <end position="23"/>
    </location>
</feature>
<sequence>MRRYLSGVIAGLLCLTAHSAARADETSGKIVLGPPTDVVIEVGTGPEGEPTLADTEIPLALGGYYRVNLVCPEAAAEAGGLHVEADELLANSHLRVLSVGGMEFYVQGLTFRAIECDEAGTARFSFHPMRPGVYDLRVRDQSEPPREVVASVIVE</sequence>